<evidence type="ECO:0000313" key="2">
    <source>
        <dbReference type="Proteomes" id="UP001626550"/>
    </source>
</evidence>
<proteinExistence type="predicted"/>
<gene>
    <name evidence="1" type="ORF">Ciccas_011797</name>
</gene>
<evidence type="ECO:0000313" key="1">
    <source>
        <dbReference type="EMBL" id="KAL3309653.1"/>
    </source>
</evidence>
<sequence length="89" mass="10010">MIPSRMGSLGMRLCMVPMLRPSARIIPATQYFSTSTANKMEKEFSKFLAKEIQQEADTHIHAEPPKGFSIVSREDSKTTISRKFADSSE</sequence>
<dbReference type="Proteomes" id="UP001626550">
    <property type="component" value="Unassembled WGS sequence"/>
</dbReference>
<accession>A0ABD2PQ85</accession>
<keyword evidence="2" id="KW-1185">Reference proteome</keyword>
<comment type="caution">
    <text evidence="1">The sequence shown here is derived from an EMBL/GenBank/DDBJ whole genome shotgun (WGS) entry which is preliminary data.</text>
</comment>
<name>A0ABD2PQ85_9PLAT</name>
<dbReference type="AlphaFoldDB" id="A0ABD2PQ85"/>
<protein>
    <submittedName>
        <fullName evidence="1">Uncharacterized protein</fullName>
    </submittedName>
</protein>
<dbReference type="EMBL" id="JBJKFK010003677">
    <property type="protein sequence ID" value="KAL3309653.1"/>
    <property type="molecule type" value="Genomic_DNA"/>
</dbReference>
<reference evidence="1 2" key="1">
    <citation type="submission" date="2024-11" db="EMBL/GenBank/DDBJ databases">
        <title>Adaptive evolution of stress response genes in parasites aligns with host niche diversity.</title>
        <authorList>
            <person name="Hahn C."/>
            <person name="Resl P."/>
        </authorList>
    </citation>
    <scope>NUCLEOTIDE SEQUENCE [LARGE SCALE GENOMIC DNA]</scope>
    <source>
        <strain evidence="1">EGGRZ-B1_66</strain>
        <tissue evidence="1">Body</tissue>
    </source>
</reference>
<feature type="non-terminal residue" evidence="1">
    <location>
        <position position="89"/>
    </location>
</feature>
<organism evidence="1 2">
    <name type="scientific">Cichlidogyrus casuarinus</name>
    <dbReference type="NCBI Taxonomy" id="1844966"/>
    <lineage>
        <taxon>Eukaryota</taxon>
        <taxon>Metazoa</taxon>
        <taxon>Spiralia</taxon>
        <taxon>Lophotrochozoa</taxon>
        <taxon>Platyhelminthes</taxon>
        <taxon>Monogenea</taxon>
        <taxon>Monopisthocotylea</taxon>
        <taxon>Dactylogyridea</taxon>
        <taxon>Ancyrocephalidae</taxon>
        <taxon>Cichlidogyrus</taxon>
    </lineage>
</organism>